<evidence type="ECO:0000313" key="4">
    <source>
        <dbReference type="Proteomes" id="UP001230156"/>
    </source>
</evidence>
<name>A0ABU0YXS9_9PROT</name>
<dbReference type="Proteomes" id="UP001230156">
    <property type="component" value="Unassembled WGS sequence"/>
</dbReference>
<dbReference type="NCBIfam" id="NF033542">
    <property type="entry name" value="transpos_IS110"/>
    <property type="match status" value="1"/>
</dbReference>
<gene>
    <name evidence="3" type="ORF">Q8A70_28840</name>
</gene>
<reference evidence="4" key="1">
    <citation type="submission" date="2023-08" db="EMBL/GenBank/DDBJ databases">
        <title>Rhodospirillaceae gen. nov., a novel taxon isolated from the Yangtze River Yuezi River estuary sludge.</title>
        <authorList>
            <person name="Ruan L."/>
        </authorList>
    </citation>
    <scope>NUCLEOTIDE SEQUENCE [LARGE SCALE GENOMIC DNA]</scope>
    <source>
        <strain evidence="4">R-7</strain>
    </source>
</reference>
<dbReference type="Pfam" id="PF02371">
    <property type="entry name" value="Transposase_20"/>
    <property type="match status" value="1"/>
</dbReference>
<organism evidence="3 4">
    <name type="scientific">Dongia sedimenti</name>
    <dbReference type="NCBI Taxonomy" id="3064282"/>
    <lineage>
        <taxon>Bacteria</taxon>
        <taxon>Pseudomonadati</taxon>
        <taxon>Pseudomonadota</taxon>
        <taxon>Alphaproteobacteria</taxon>
        <taxon>Rhodospirillales</taxon>
        <taxon>Dongiaceae</taxon>
        <taxon>Dongia</taxon>
    </lineage>
</organism>
<dbReference type="PANTHER" id="PTHR33055:SF13">
    <property type="entry name" value="TRANSPOSASE"/>
    <property type="match status" value="1"/>
</dbReference>
<dbReference type="RefSeq" id="WP_379962347.1">
    <property type="nucleotide sequence ID" value="NZ_JAUYVI010000023.1"/>
</dbReference>
<comment type="caution">
    <text evidence="3">The sequence shown here is derived from an EMBL/GenBank/DDBJ whole genome shotgun (WGS) entry which is preliminary data.</text>
</comment>
<dbReference type="InterPro" id="IPR047650">
    <property type="entry name" value="Transpos_IS110"/>
</dbReference>
<keyword evidence="4" id="KW-1185">Reference proteome</keyword>
<evidence type="ECO:0000259" key="2">
    <source>
        <dbReference type="Pfam" id="PF02371"/>
    </source>
</evidence>
<sequence length="323" mass="34874">MQGKVQFEARSAAPVYVGIDVCKDHLDVYLHPLGQGLRLTNSKDGIRRLKRLLASHAVALVVMEATGKHHRLTHRSLSQNGIAVAVVNPLRSRLFAEAIGTRAKTDRVDAKMLAILGDALGPQAKQPASQALEALQELVHARNAATAERTALTNRRAASNTAFLKAEINRRLKSLDRHIERLAAEIAKRIAAEPALARRQEILLSIPGVGAGVAANLLVDLAELGSLDRHAAACLAGVAPFADDSGEVTGQRHIKGGRASPRRALYWAALSAARHNPDLSAFHKRLVENGKKPKVALTAVMRKLVILANTLIKEDRIWVNHAA</sequence>
<dbReference type="Pfam" id="PF01548">
    <property type="entry name" value="DEDD_Tnp_IS110"/>
    <property type="match status" value="1"/>
</dbReference>
<evidence type="ECO:0000313" key="3">
    <source>
        <dbReference type="EMBL" id="MDQ7251723.1"/>
    </source>
</evidence>
<dbReference type="InterPro" id="IPR003346">
    <property type="entry name" value="Transposase_20"/>
</dbReference>
<dbReference type="InterPro" id="IPR002525">
    <property type="entry name" value="Transp_IS110-like_N"/>
</dbReference>
<protein>
    <submittedName>
        <fullName evidence="3">IS110 family transposase</fullName>
    </submittedName>
</protein>
<dbReference type="PANTHER" id="PTHR33055">
    <property type="entry name" value="TRANSPOSASE FOR INSERTION SEQUENCE ELEMENT IS1111A"/>
    <property type="match status" value="1"/>
</dbReference>
<proteinExistence type="predicted"/>
<feature type="domain" description="Transposase IS116/IS110/IS902 C-terminal" evidence="2">
    <location>
        <begin position="201"/>
        <end position="283"/>
    </location>
</feature>
<dbReference type="EMBL" id="JAUYVI010000023">
    <property type="protein sequence ID" value="MDQ7251723.1"/>
    <property type="molecule type" value="Genomic_DNA"/>
</dbReference>
<feature type="domain" description="Transposase IS110-like N-terminal" evidence="1">
    <location>
        <begin position="17"/>
        <end position="155"/>
    </location>
</feature>
<evidence type="ECO:0000259" key="1">
    <source>
        <dbReference type="Pfam" id="PF01548"/>
    </source>
</evidence>
<accession>A0ABU0YXS9</accession>